<gene>
    <name evidence="1" type="ORF">psal_cds_15</name>
</gene>
<protein>
    <submittedName>
        <fullName evidence="1">Ankyrin repeat domain containing protein</fullName>
    </submittedName>
</protein>
<dbReference type="SUPFAM" id="SSF81383">
    <property type="entry name" value="F-box domain"/>
    <property type="match status" value="1"/>
</dbReference>
<name>S4VSU5_9VIRU</name>
<dbReference type="RefSeq" id="YP_008436440.2">
    <property type="nucleotide sequence ID" value="NC_022098.1"/>
</dbReference>
<organism evidence="1 2">
    <name type="scientific">Pandoravirus salinus</name>
    <dbReference type="NCBI Taxonomy" id="1349410"/>
    <lineage>
        <taxon>Viruses</taxon>
        <taxon>Pandoravirus</taxon>
    </lineage>
</organism>
<dbReference type="Proteomes" id="UP000204584">
    <property type="component" value="Segment"/>
</dbReference>
<proteinExistence type="predicted"/>
<keyword evidence="2" id="KW-1185">Reference proteome</keyword>
<sequence>MDGADIRDATAHSKATGTETDWMATKGVEVETDDYDLKVPNEILTMILGHLHASDAIVAAWVNRRWYACSPPRPPQLGSRKRNEYYMEQWAKKGYLNVIKWARNNGCPWSRSTCASAAYGGRLDLVKWARKNGCPWNESTCAGAASGGHLDILCWARANGCEWDE</sequence>
<dbReference type="EMBL" id="KC977571">
    <property type="protein sequence ID" value="AGO83378.2"/>
    <property type="molecule type" value="Genomic_DNA"/>
</dbReference>
<dbReference type="KEGG" id="vg:16605165"/>
<reference evidence="1 2" key="1">
    <citation type="journal article" date="2013" name="Science">
        <title>Pandoraviruses: amoeba viruses with genomes up to 2.5 Mb reaching that of parasitic eukaryotes.</title>
        <authorList>
            <person name="Philippe N."/>
            <person name="Legendre M."/>
            <person name="Doutre G."/>
            <person name="Coute Y."/>
            <person name="Poirot O."/>
            <person name="Lescot M."/>
            <person name="Arslan D."/>
            <person name="Seltzer V."/>
            <person name="Bertaux L."/>
            <person name="Bruley C."/>
            <person name="Garin J."/>
            <person name="Claverie J.M."/>
            <person name="Abergel C."/>
        </authorList>
    </citation>
    <scope>NUCLEOTIDE SEQUENCE [LARGE SCALE GENOMIC DNA]</scope>
</reference>
<dbReference type="GeneID" id="16605165"/>
<dbReference type="SUPFAM" id="SSF140860">
    <property type="entry name" value="Pseudo ankyrin repeat-like"/>
    <property type="match status" value="1"/>
</dbReference>
<dbReference type="CDD" id="cd09917">
    <property type="entry name" value="F-box_SF"/>
    <property type="match status" value="1"/>
</dbReference>
<accession>S4VSU5</accession>
<evidence type="ECO:0000313" key="2">
    <source>
        <dbReference type="Proteomes" id="UP000204584"/>
    </source>
</evidence>
<evidence type="ECO:0000313" key="1">
    <source>
        <dbReference type="EMBL" id="AGO83378.2"/>
    </source>
</evidence>
<dbReference type="InterPro" id="IPR036047">
    <property type="entry name" value="F-box-like_dom_sf"/>
</dbReference>